<dbReference type="InterPro" id="IPR008979">
    <property type="entry name" value="Galactose-bd-like_sf"/>
</dbReference>
<sequence>MENVTWKPRCAWLLGLSSMAALMLFLLLSASSETRAPVRRVLSATGRELRSSSSPRIKQEINRRHRKVVIMENGLVKLTFSNPDGDIIGIQYNGINNLLEDHNKENNRGYWDIEWGEGTERNMANNYDKLQGAKFKIVKADDNLIEISFNRKWNDSSDQFPINVDKRYVMLRDYPGFYTYGILEHPKEAPAAQITVVRATFKLHGNKFHYMAISDDRQRTMPSASDRTKGKKLAYPEAVLLTNPSNSELKGEVDDKYQYSSEHKDIRVHGWISSHPTVGFWIITPSHEFLTAGPMKQELTSHVGPTSLCVFLSCHYVGRSLMVKLGNGEQWKKVFGPIPIFLNSVPSNHHNSRSILWENAKQQAQEEVAKWPYNFIHSNDFPSSNQRGSISGQMFINDRYMNESTFGAKFAYVGLAEPGEAGSWQWENKGYQFWVQADADGKFSIKNVRPGKYNLYAWVPGVVGDYVYDNTITIEPEIKIELDNLIYRPPRNGPTIWEIGIPDRTAAEFYVPDPLPNVTNRLFVNKPDHKQYGLWDRYTDLYPKKDLIYTVGVSDYKRDWFFAHVNRY</sequence>
<feature type="domain" description="Rhamnogalacturonan lyase" evidence="3">
    <location>
        <begin position="409"/>
        <end position="479"/>
    </location>
</feature>
<organism evidence="4 5">
    <name type="scientific">Parasponia andersonii</name>
    <name type="common">Sponia andersonii</name>
    <dbReference type="NCBI Taxonomy" id="3476"/>
    <lineage>
        <taxon>Eukaryota</taxon>
        <taxon>Viridiplantae</taxon>
        <taxon>Streptophyta</taxon>
        <taxon>Embryophyta</taxon>
        <taxon>Tracheophyta</taxon>
        <taxon>Spermatophyta</taxon>
        <taxon>Magnoliopsida</taxon>
        <taxon>eudicotyledons</taxon>
        <taxon>Gunneridae</taxon>
        <taxon>Pentapetalae</taxon>
        <taxon>rosids</taxon>
        <taxon>fabids</taxon>
        <taxon>Rosales</taxon>
        <taxon>Cannabaceae</taxon>
        <taxon>Parasponia</taxon>
    </lineage>
</organism>
<dbReference type="InterPro" id="IPR013784">
    <property type="entry name" value="Carb-bd-like_fold"/>
</dbReference>
<dbReference type="InterPro" id="IPR029413">
    <property type="entry name" value="RG-lyase_II"/>
</dbReference>
<dbReference type="Pfam" id="PF06045">
    <property type="entry name" value="Rhamnogal_lyase"/>
    <property type="match status" value="1"/>
</dbReference>
<proteinExistence type="predicted"/>
<dbReference type="OrthoDB" id="2130367at2759"/>
<feature type="domain" description="Rhamnogalacturonan lyase" evidence="2">
    <location>
        <begin position="495"/>
        <end position="567"/>
    </location>
</feature>
<keyword evidence="4" id="KW-0456">Lyase</keyword>
<accession>A0A2P5A780</accession>
<dbReference type="PANTHER" id="PTHR32018">
    <property type="entry name" value="RHAMNOGALACTURONATE LYASE FAMILY PROTEIN"/>
    <property type="match status" value="1"/>
</dbReference>
<name>A0A2P5A780_PARAD</name>
<dbReference type="SUPFAM" id="SSF49452">
    <property type="entry name" value="Starch-binding domain-like"/>
    <property type="match status" value="1"/>
</dbReference>
<evidence type="ECO:0000259" key="3">
    <source>
        <dbReference type="Pfam" id="PF14686"/>
    </source>
</evidence>
<dbReference type="InterPro" id="IPR010325">
    <property type="entry name" value="Rhamnogal_lyase"/>
</dbReference>
<dbReference type="Pfam" id="PF14686">
    <property type="entry name" value="fn3_3"/>
    <property type="match status" value="1"/>
</dbReference>
<dbReference type="CDD" id="cd10320">
    <property type="entry name" value="RGL4_N"/>
    <property type="match status" value="1"/>
</dbReference>
<evidence type="ECO:0000256" key="1">
    <source>
        <dbReference type="ARBA" id="ARBA00022729"/>
    </source>
</evidence>
<dbReference type="Pfam" id="PF14683">
    <property type="entry name" value="CBM-like"/>
    <property type="match status" value="1"/>
</dbReference>
<protein>
    <submittedName>
        <fullName evidence="4">Rhamnogalacturonate lyase</fullName>
    </submittedName>
</protein>
<dbReference type="Proteomes" id="UP000237105">
    <property type="component" value="Unassembled WGS sequence"/>
</dbReference>
<dbReference type="InterPro" id="IPR014718">
    <property type="entry name" value="GH-type_carb-bd"/>
</dbReference>
<comment type="caution">
    <text evidence="4">The sequence shown here is derived from an EMBL/GenBank/DDBJ whole genome shotgun (WGS) entry which is preliminary data.</text>
</comment>
<dbReference type="InterPro" id="IPR051850">
    <property type="entry name" value="Polysacch_Lyase_4"/>
</dbReference>
<dbReference type="FunFam" id="2.60.40.1120:FF:000033">
    <property type="entry name" value="Rhamnogalacturonate lyase B"/>
    <property type="match status" value="1"/>
</dbReference>
<dbReference type="Gene3D" id="2.60.40.1120">
    <property type="entry name" value="Carboxypeptidase-like, regulatory domain"/>
    <property type="match status" value="1"/>
</dbReference>
<dbReference type="Gene3D" id="2.70.98.10">
    <property type="match status" value="1"/>
</dbReference>
<evidence type="ECO:0000313" key="5">
    <source>
        <dbReference type="Proteomes" id="UP000237105"/>
    </source>
</evidence>
<dbReference type="CDD" id="cd10316">
    <property type="entry name" value="RGL4_M"/>
    <property type="match status" value="1"/>
</dbReference>
<dbReference type="PANTHER" id="PTHR32018:SF6">
    <property type="entry name" value="RHAMNOGALACTURONAN ENDOLYASE"/>
    <property type="match status" value="1"/>
</dbReference>
<dbReference type="AlphaFoldDB" id="A0A2P5A780"/>
<evidence type="ECO:0000259" key="2">
    <source>
        <dbReference type="Pfam" id="PF14683"/>
    </source>
</evidence>
<dbReference type="InterPro" id="IPR029411">
    <property type="entry name" value="RG-lyase_III"/>
</dbReference>
<dbReference type="GO" id="GO:0030246">
    <property type="term" value="F:carbohydrate binding"/>
    <property type="evidence" value="ECO:0007669"/>
    <property type="project" value="InterPro"/>
</dbReference>
<dbReference type="SUPFAM" id="SSF49785">
    <property type="entry name" value="Galactose-binding domain-like"/>
    <property type="match status" value="1"/>
</dbReference>
<keyword evidence="1" id="KW-0732">Signal</keyword>
<keyword evidence="5" id="KW-1185">Reference proteome</keyword>
<reference evidence="5" key="1">
    <citation type="submission" date="2016-06" db="EMBL/GenBank/DDBJ databases">
        <title>Parallel loss of symbiosis genes in relatives of nitrogen-fixing non-legume Parasponia.</title>
        <authorList>
            <person name="Van Velzen R."/>
            <person name="Holmer R."/>
            <person name="Bu F."/>
            <person name="Rutten L."/>
            <person name="Van Zeijl A."/>
            <person name="Liu W."/>
            <person name="Santuari L."/>
            <person name="Cao Q."/>
            <person name="Sharma T."/>
            <person name="Shen D."/>
            <person name="Roswanjaya Y."/>
            <person name="Wardhani T."/>
            <person name="Kalhor M.S."/>
            <person name="Jansen J."/>
            <person name="Van den Hoogen J."/>
            <person name="Gungor B."/>
            <person name="Hartog M."/>
            <person name="Hontelez J."/>
            <person name="Verver J."/>
            <person name="Yang W.-C."/>
            <person name="Schijlen E."/>
            <person name="Repin R."/>
            <person name="Schilthuizen M."/>
            <person name="Schranz E."/>
            <person name="Heidstra R."/>
            <person name="Miyata K."/>
            <person name="Fedorova E."/>
            <person name="Kohlen W."/>
            <person name="Bisseling T."/>
            <person name="Smit S."/>
            <person name="Geurts R."/>
        </authorList>
    </citation>
    <scope>NUCLEOTIDE SEQUENCE [LARGE SCALE GENOMIC DNA]</scope>
    <source>
        <strain evidence="5">cv. WU1-14</strain>
    </source>
</reference>
<dbReference type="STRING" id="3476.A0A2P5A780"/>
<dbReference type="EMBL" id="JXTB01000824">
    <property type="protein sequence ID" value="PON32379.1"/>
    <property type="molecule type" value="Genomic_DNA"/>
</dbReference>
<evidence type="ECO:0000313" key="4">
    <source>
        <dbReference type="EMBL" id="PON32379.1"/>
    </source>
</evidence>
<gene>
    <name evidence="4" type="ORF">PanWU01x14_361900</name>
</gene>
<dbReference type="GO" id="GO:0016829">
    <property type="term" value="F:lyase activity"/>
    <property type="evidence" value="ECO:0007669"/>
    <property type="project" value="UniProtKB-KW"/>
</dbReference>